<gene>
    <name evidence="1" type="ORF">BP5796_02592</name>
</gene>
<accession>A0A3D8SYM6</accession>
<reference evidence="1 2" key="1">
    <citation type="journal article" date="2018" name="IMA Fungus">
        <title>IMA Genome-F 9: Draft genome sequence of Annulohypoxylon stygium, Aspergillus mulundensis, Berkeleyomyces basicola (syn. Thielaviopsis basicola), Ceratocystis smalleyi, two Cercospora beticola strains, Coleophoma cylindrospora, Fusarium fracticaudum, Phialophora cf. hyalina, and Morchella septimelata.</title>
        <authorList>
            <person name="Wingfield B.D."/>
            <person name="Bills G.F."/>
            <person name="Dong Y."/>
            <person name="Huang W."/>
            <person name="Nel W.J."/>
            <person name="Swalarsk-Parry B.S."/>
            <person name="Vaghefi N."/>
            <person name="Wilken P.M."/>
            <person name="An Z."/>
            <person name="de Beer Z.W."/>
            <person name="De Vos L."/>
            <person name="Chen L."/>
            <person name="Duong T.A."/>
            <person name="Gao Y."/>
            <person name="Hammerbacher A."/>
            <person name="Kikkert J.R."/>
            <person name="Li Y."/>
            <person name="Li H."/>
            <person name="Li K."/>
            <person name="Li Q."/>
            <person name="Liu X."/>
            <person name="Ma X."/>
            <person name="Naidoo K."/>
            <person name="Pethybridge S.J."/>
            <person name="Sun J."/>
            <person name="Steenkamp E.T."/>
            <person name="van der Nest M.A."/>
            <person name="van Wyk S."/>
            <person name="Wingfield M.J."/>
            <person name="Xiong C."/>
            <person name="Yue Q."/>
            <person name="Zhang X."/>
        </authorList>
    </citation>
    <scope>NUCLEOTIDE SEQUENCE [LARGE SCALE GENOMIC DNA]</scope>
    <source>
        <strain evidence="1 2">BP5796</strain>
    </source>
</reference>
<organism evidence="1 2">
    <name type="scientific">Coleophoma crateriformis</name>
    <dbReference type="NCBI Taxonomy" id="565419"/>
    <lineage>
        <taxon>Eukaryota</taxon>
        <taxon>Fungi</taxon>
        <taxon>Dikarya</taxon>
        <taxon>Ascomycota</taxon>
        <taxon>Pezizomycotina</taxon>
        <taxon>Leotiomycetes</taxon>
        <taxon>Helotiales</taxon>
        <taxon>Dermateaceae</taxon>
        <taxon>Coleophoma</taxon>
    </lineage>
</organism>
<protein>
    <submittedName>
        <fullName evidence="1">Uncharacterized protein</fullName>
    </submittedName>
</protein>
<evidence type="ECO:0000313" key="1">
    <source>
        <dbReference type="EMBL" id="RDW91427.1"/>
    </source>
</evidence>
<proteinExistence type="predicted"/>
<keyword evidence="2" id="KW-1185">Reference proteome</keyword>
<dbReference type="Proteomes" id="UP000256328">
    <property type="component" value="Unassembled WGS sequence"/>
</dbReference>
<name>A0A3D8SYM6_9HELO</name>
<evidence type="ECO:0000313" key="2">
    <source>
        <dbReference type="Proteomes" id="UP000256328"/>
    </source>
</evidence>
<dbReference type="EMBL" id="PDLN01000003">
    <property type="protein sequence ID" value="RDW91427.1"/>
    <property type="molecule type" value="Genomic_DNA"/>
</dbReference>
<sequence>MPANPFAHPAAVAGVAVRRLRTATKRRIVLGAFCDTLDQGVLRCLDVEMAKASNLLGRSPQMGNAPAWNGTVPAGVCCTALHCTGPAGREQHGMVRRCPYCPV</sequence>
<dbReference type="AlphaFoldDB" id="A0A3D8SYM6"/>
<comment type="caution">
    <text evidence="1">The sequence shown here is derived from an EMBL/GenBank/DDBJ whole genome shotgun (WGS) entry which is preliminary data.</text>
</comment>